<dbReference type="EMBL" id="CDMZ01005898">
    <property type="protein sequence ID" value="CEM55664.1"/>
    <property type="molecule type" value="Genomic_DNA"/>
</dbReference>
<proteinExistence type="predicted"/>
<feature type="compositionally biased region" description="Low complexity" evidence="1">
    <location>
        <begin position="508"/>
        <end position="524"/>
    </location>
</feature>
<name>A0A0G4IEZ2_9ALVE</name>
<feature type="region of interest" description="Disordered" evidence="1">
    <location>
        <begin position="1"/>
        <end position="39"/>
    </location>
</feature>
<evidence type="ECO:0000256" key="1">
    <source>
        <dbReference type="SAM" id="MobiDB-lite"/>
    </source>
</evidence>
<feature type="region of interest" description="Disordered" evidence="1">
    <location>
        <begin position="508"/>
        <end position="530"/>
    </location>
</feature>
<accession>A0A0G4IEZ2</accession>
<feature type="region of interest" description="Disordered" evidence="1">
    <location>
        <begin position="741"/>
        <end position="761"/>
    </location>
</feature>
<dbReference type="VEuPathDB" id="CryptoDB:Cvel_2415"/>
<reference evidence="2" key="1">
    <citation type="submission" date="2014-11" db="EMBL/GenBank/DDBJ databases">
        <authorList>
            <person name="Otto D Thomas"/>
            <person name="Naeem Raeece"/>
        </authorList>
    </citation>
    <scope>NUCLEOTIDE SEQUENCE</scope>
</reference>
<feature type="compositionally biased region" description="Low complexity" evidence="1">
    <location>
        <begin position="795"/>
        <end position="806"/>
    </location>
</feature>
<feature type="compositionally biased region" description="Basic and acidic residues" evidence="1">
    <location>
        <begin position="1"/>
        <end position="37"/>
    </location>
</feature>
<feature type="region of interest" description="Disordered" evidence="1">
    <location>
        <begin position="693"/>
        <end position="728"/>
    </location>
</feature>
<feature type="region of interest" description="Disordered" evidence="1">
    <location>
        <begin position="781"/>
        <end position="807"/>
    </location>
</feature>
<feature type="region of interest" description="Disordered" evidence="1">
    <location>
        <begin position="298"/>
        <end position="323"/>
    </location>
</feature>
<gene>
    <name evidence="2" type="ORF">Cvel_2415</name>
</gene>
<organism evidence="2">
    <name type="scientific">Chromera velia CCMP2878</name>
    <dbReference type="NCBI Taxonomy" id="1169474"/>
    <lineage>
        <taxon>Eukaryota</taxon>
        <taxon>Sar</taxon>
        <taxon>Alveolata</taxon>
        <taxon>Colpodellida</taxon>
        <taxon>Chromeraceae</taxon>
        <taxon>Chromera</taxon>
    </lineage>
</organism>
<dbReference type="AlphaFoldDB" id="A0A0G4IEZ2"/>
<evidence type="ECO:0000313" key="2">
    <source>
        <dbReference type="EMBL" id="CEM55664.1"/>
    </source>
</evidence>
<protein>
    <submittedName>
        <fullName evidence="2">Uncharacterized protein</fullName>
    </submittedName>
</protein>
<feature type="compositionally biased region" description="Acidic residues" evidence="1">
    <location>
        <begin position="717"/>
        <end position="728"/>
    </location>
</feature>
<sequence length="850" mass="91915">MKRELSGDKEGALRDAAGRDRERQRGKEGGGERKGPAPRDVAVVADALGTVSLQDSCELNFFCDLPAWCTDSLEDLQEPRDFVAIAVALGRLRIRDSTTLLALVAAASVIMQKCSLQQVASMMTAFARLRFRNTTLLSVCAEKVQTVLCADLGVKAFAEGHAEEAASIKGISEKARQTLSSGSRRIQKRRGRAASPFCPTAHVKSVVPLVSAFGRLEFDAGGLFAIFGDWLVLYSEQTDREEPHGRTMVLREESQTEGLGIDRGGRLGIQEWREILLSFAKVGRVHSGVLERAVSSLEGSCGPDWPNSAFSKEEGSRRSPSSVSSAEKINNKLSIHQQLSVLQALRVLRHPGEGSRLLLEICRGLQSVFGRMPLVVDEKRAGVPGVQLELENVTRALDCLAFLAPSCWHWPPQVLLGEVEGGGERSSSFVWDLLRESGSCLISALEGQRSAAGRLCARRGNHRRESPPLILNGNVGGPDLRTLSQVVVAVSHTLSLFVPSLPSIPPSEVAVSSSSSPGQIPGGSPDTGSPDFLPAVDHLQRLISVALLGLARKRTRTRERTDLIANGNAAALVSSLSALLLLQSHNGMSRKGGFFGSECKNWKNVEDMDCASGEANSHLPQDVETGEVGSRLLEENFGLNFFSDKERGEDSGEGGSWSNNQMGALRSVFPTACAALDVVRVLDVEPHRGVRAALPSEAWSPPGRRGRRRRRKVGEGSSDEDDEDEGEDEWVCDWRSLAGDDVAYPPQRSSSQGRSHPVASDGLLRVQLSKDSEAVRKTLVRLSPPPLSSGSEETAQSSAQADSVAAPGLEKEAPFLRRFGFRLGERIFGRRGGQVSLLSVDFVLPPERER</sequence>